<dbReference type="PANTHER" id="PTHR42920:SF5">
    <property type="entry name" value="EAMA DOMAIN-CONTAINING PROTEIN"/>
    <property type="match status" value="1"/>
</dbReference>
<proteinExistence type="predicted"/>
<feature type="transmembrane region" description="Helical" evidence="6">
    <location>
        <begin position="48"/>
        <end position="66"/>
    </location>
</feature>
<feature type="transmembrane region" description="Helical" evidence="6">
    <location>
        <begin position="160"/>
        <end position="179"/>
    </location>
</feature>
<keyword evidence="5 6" id="KW-0472">Membrane</keyword>
<organism evidence="8 9">
    <name type="scientific">Yoonia phaeophyticola</name>
    <dbReference type="NCBI Taxonomy" id="3137369"/>
    <lineage>
        <taxon>Bacteria</taxon>
        <taxon>Pseudomonadati</taxon>
        <taxon>Pseudomonadota</taxon>
        <taxon>Alphaproteobacteria</taxon>
        <taxon>Rhodobacterales</taxon>
        <taxon>Paracoccaceae</taxon>
        <taxon>Yoonia</taxon>
    </lineage>
</organism>
<dbReference type="EMBL" id="CP150951">
    <property type="protein sequence ID" value="WZC49001.1"/>
    <property type="molecule type" value="Genomic_DNA"/>
</dbReference>
<dbReference type="RefSeq" id="WP_341367113.1">
    <property type="nucleotide sequence ID" value="NZ_CP150951.2"/>
</dbReference>
<evidence type="ECO:0000256" key="1">
    <source>
        <dbReference type="ARBA" id="ARBA00004651"/>
    </source>
</evidence>
<keyword evidence="3 6" id="KW-0812">Transmembrane</keyword>
<feature type="transmembrane region" description="Helical" evidence="6">
    <location>
        <begin position="127"/>
        <end position="148"/>
    </location>
</feature>
<keyword evidence="4 6" id="KW-1133">Transmembrane helix</keyword>
<keyword evidence="2" id="KW-1003">Cell membrane</keyword>
<evidence type="ECO:0000259" key="7">
    <source>
        <dbReference type="Pfam" id="PF00892"/>
    </source>
</evidence>
<dbReference type="InterPro" id="IPR051258">
    <property type="entry name" value="Diverse_Substrate_Transporter"/>
</dbReference>
<accession>A0ABZ2V521</accession>
<dbReference type="PANTHER" id="PTHR42920">
    <property type="entry name" value="OS03G0707200 PROTEIN-RELATED"/>
    <property type="match status" value="1"/>
</dbReference>
<sequence>MAIYMIGFSWAYITLDAGLGALILFGVLQVVVFGWAVIERQNIPPMRWLGAGIALVGLCILLWPSGATPPPALGALSMTAAGISWAAYTLLGRTEPDALGATASNFLLCLPTVALVALPGIAAMPPLGGLITAIVAGAITSGLGYALWYRVLPQLPTTMAGIAQLSVPVIAVLAGVILLGETLNLRLIIAGALVLGGIAVSLRPAK</sequence>
<reference evidence="9" key="1">
    <citation type="submission" date="2024-04" db="EMBL/GenBank/DDBJ databases">
        <title>Phylogenomic analyses of a clade within the roseobacter group suggest taxonomic reassignments of species of the genera Aestuariivita, Citreicella, Loktanella, Nautella, Pelagibaca, Ruegeria, Thalassobius, Thiobacimonas and Tropicibacter, and the proposal o.</title>
        <authorList>
            <person name="Jeon C.O."/>
        </authorList>
    </citation>
    <scope>NUCLEOTIDE SEQUENCE [LARGE SCALE GENOMIC DNA]</scope>
    <source>
        <strain evidence="9">BS5-3</strain>
    </source>
</reference>
<feature type="transmembrane region" description="Helical" evidence="6">
    <location>
        <begin position="12"/>
        <end position="36"/>
    </location>
</feature>
<gene>
    <name evidence="8" type="ORF">AABB29_19580</name>
</gene>
<evidence type="ECO:0000256" key="6">
    <source>
        <dbReference type="SAM" id="Phobius"/>
    </source>
</evidence>
<evidence type="ECO:0000313" key="8">
    <source>
        <dbReference type="EMBL" id="WZC49001.1"/>
    </source>
</evidence>
<comment type="subcellular location">
    <subcellularLocation>
        <location evidence="1">Cell membrane</location>
        <topology evidence="1">Multi-pass membrane protein</topology>
    </subcellularLocation>
</comment>
<dbReference type="Pfam" id="PF00892">
    <property type="entry name" value="EamA"/>
    <property type="match status" value="1"/>
</dbReference>
<dbReference type="InterPro" id="IPR037185">
    <property type="entry name" value="EmrE-like"/>
</dbReference>
<feature type="transmembrane region" description="Helical" evidence="6">
    <location>
        <begin position="72"/>
        <end position="91"/>
    </location>
</feature>
<evidence type="ECO:0000256" key="5">
    <source>
        <dbReference type="ARBA" id="ARBA00023136"/>
    </source>
</evidence>
<feature type="domain" description="EamA" evidence="7">
    <location>
        <begin position="73"/>
        <end position="202"/>
    </location>
</feature>
<dbReference type="SUPFAM" id="SSF103481">
    <property type="entry name" value="Multidrug resistance efflux transporter EmrE"/>
    <property type="match status" value="2"/>
</dbReference>
<evidence type="ECO:0000313" key="9">
    <source>
        <dbReference type="Proteomes" id="UP001440612"/>
    </source>
</evidence>
<feature type="transmembrane region" description="Helical" evidence="6">
    <location>
        <begin position="185"/>
        <end position="202"/>
    </location>
</feature>
<evidence type="ECO:0000256" key="2">
    <source>
        <dbReference type="ARBA" id="ARBA00022475"/>
    </source>
</evidence>
<dbReference type="InterPro" id="IPR000620">
    <property type="entry name" value="EamA_dom"/>
</dbReference>
<evidence type="ECO:0000256" key="4">
    <source>
        <dbReference type="ARBA" id="ARBA00022989"/>
    </source>
</evidence>
<evidence type="ECO:0000256" key="3">
    <source>
        <dbReference type="ARBA" id="ARBA00022692"/>
    </source>
</evidence>
<feature type="transmembrane region" description="Helical" evidence="6">
    <location>
        <begin position="98"/>
        <end position="121"/>
    </location>
</feature>
<keyword evidence="9" id="KW-1185">Reference proteome</keyword>
<name>A0ABZ2V521_9RHOB</name>
<protein>
    <submittedName>
        <fullName evidence="8">DMT family transporter</fullName>
    </submittedName>
</protein>
<dbReference type="Proteomes" id="UP001440612">
    <property type="component" value="Chromosome"/>
</dbReference>